<evidence type="ECO:0000256" key="6">
    <source>
        <dbReference type="ARBA" id="ARBA00023063"/>
    </source>
</evidence>
<dbReference type="PROSITE" id="PS51300">
    <property type="entry name" value="NIRD"/>
    <property type="match status" value="1"/>
</dbReference>
<dbReference type="Proteomes" id="UP000183794">
    <property type="component" value="Unassembled WGS sequence"/>
</dbReference>
<dbReference type="PROSITE" id="PS51296">
    <property type="entry name" value="RIESKE"/>
    <property type="match status" value="1"/>
</dbReference>
<reference evidence="8 9" key="1">
    <citation type="submission" date="2016-11" db="EMBL/GenBank/DDBJ databases">
        <authorList>
            <person name="Jaros S."/>
            <person name="Januszkiewicz K."/>
            <person name="Wedrychowicz H."/>
        </authorList>
    </citation>
    <scope>NUCLEOTIDE SEQUENCE [LARGE SCALE GENOMIC DNA]</scope>
    <source>
        <strain evidence="8">NVI 5450</strain>
    </source>
</reference>
<dbReference type="OrthoDB" id="516687at2"/>
<evidence type="ECO:0000313" key="9">
    <source>
        <dbReference type="Proteomes" id="UP000183794"/>
    </source>
</evidence>
<evidence type="ECO:0000256" key="3">
    <source>
        <dbReference type="ARBA" id="ARBA00023002"/>
    </source>
</evidence>
<dbReference type="GO" id="GO:0009344">
    <property type="term" value="C:nitrite reductase complex [NAD(P)H]"/>
    <property type="evidence" value="ECO:0007669"/>
    <property type="project" value="TreeGrafter"/>
</dbReference>
<gene>
    <name evidence="8" type="ORF">NVI5450_2451</name>
</gene>
<dbReference type="Gene3D" id="2.102.10.10">
    <property type="entry name" value="Rieske [2Fe-2S] iron-sulphur domain"/>
    <property type="match status" value="1"/>
</dbReference>
<feature type="domain" description="Rieske" evidence="7">
    <location>
        <begin position="4"/>
        <end position="106"/>
    </location>
</feature>
<proteinExistence type="predicted"/>
<dbReference type="GO" id="GO:0051537">
    <property type="term" value="F:2 iron, 2 sulfur cluster binding"/>
    <property type="evidence" value="ECO:0007669"/>
    <property type="project" value="UniProtKB-KW"/>
</dbReference>
<name>A0A1K9ZGK2_9GAMM</name>
<evidence type="ECO:0000313" key="8">
    <source>
        <dbReference type="EMBL" id="SGZ01672.1"/>
    </source>
</evidence>
<dbReference type="RefSeq" id="WP_075477533.1">
    <property type="nucleotide sequence ID" value="NZ_CAWRBC010000087.1"/>
</dbReference>
<keyword evidence="3" id="KW-0560">Oxidoreductase</keyword>
<dbReference type="InterPro" id="IPR012748">
    <property type="entry name" value="Rieske-like_NirD"/>
</dbReference>
<dbReference type="AlphaFoldDB" id="A0A1K9ZGK2"/>
<sequence length="108" mass="11742">MTTWTPIIAKDKLTPDAGVCALVNGKQVAIFFDRKTDQLFAIDNYCPASKANVLSRGLITSVKDVLTVSSPLYKEHFSLTTGECLEDDTLSVPVYAVRITDGMVEVTA</sequence>
<dbReference type="GO" id="GO:0042128">
    <property type="term" value="P:nitrate assimilation"/>
    <property type="evidence" value="ECO:0007669"/>
    <property type="project" value="UniProtKB-KW"/>
</dbReference>
<dbReference type="InterPro" id="IPR017941">
    <property type="entry name" value="Rieske_2Fe-2S"/>
</dbReference>
<dbReference type="SUPFAM" id="SSF50022">
    <property type="entry name" value="ISP domain"/>
    <property type="match status" value="1"/>
</dbReference>
<keyword evidence="4" id="KW-0408">Iron</keyword>
<dbReference type="GO" id="GO:0046872">
    <property type="term" value="F:metal ion binding"/>
    <property type="evidence" value="ECO:0007669"/>
    <property type="project" value="UniProtKB-KW"/>
</dbReference>
<organism evidence="8 9">
    <name type="scientific">Moritella viscosa</name>
    <dbReference type="NCBI Taxonomy" id="80854"/>
    <lineage>
        <taxon>Bacteria</taxon>
        <taxon>Pseudomonadati</taxon>
        <taxon>Pseudomonadota</taxon>
        <taxon>Gammaproteobacteria</taxon>
        <taxon>Alteromonadales</taxon>
        <taxon>Moritellaceae</taxon>
        <taxon>Moritella</taxon>
    </lineage>
</organism>
<dbReference type="GO" id="GO:0008942">
    <property type="term" value="F:nitrite reductase [NAD(P)H] activity"/>
    <property type="evidence" value="ECO:0007669"/>
    <property type="project" value="InterPro"/>
</dbReference>
<keyword evidence="5" id="KW-0411">Iron-sulfur</keyword>
<keyword evidence="6" id="KW-0534">Nitrate assimilation</keyword>
<dbReference type="EMBL" id="FPLD01000066">
    <property type="protein sequence ID" value="SGZ01672.1"/>
    <property type="molecule type" value="Genomic_DNA"/>
</dbReference>
<keyword evidence="1" id="KW-0001">2Fe-2S</keyword>
<dbReference type="CDD" id="cd03529">
    <property type="entry name" value="Rieske_NirD"/>
    <property type="match status" value="1"/>
</dbReference>
<evidence type="ECO:0000256" key="1">
    <source>
        <dbReference type="ARBA" id="ARBA00022714"/>
    </source>
</evidence>
<evidence type="ECO:0000259" key="7">
    <source>
        <dbReference type="PROSITE" id="PS51296"/>
    </source>
</evidence>
<protein>
    <submittedName>
        <fullName evidence="8">Nitrite reductase (NAD(P)H), small subunit</fullName>
    </submittedName>
</protein>
<evidence type="ECO:0000256" key="2">
    <source>
        <dbReference type="ARBA" id="ARBA00022723"/>
    </source>
</evidence>
<dbReference type="PANTHER" id="PTHR40562">
    <property type="match status" value="1"/>
</dbReference>
<accession>A0A1K9ZGK2</accession>
<dbReference type="NCBIfam" id="TIGR02378">
    <property type="entry name" value="nirD_assim_sml"/>
    <property type="match status" value="1"/>
</dbReference>
<dbReference type="PANTHER" id="PTHR40562:SF1">
    <property type="entry name" value="NITRITE REDUCTASE (NADH) SMALL SUBUNIT"/>
    <property type="match status" value="1"/>
</dbReference>
<evidence type="ECO:0000256" key="5">
    <source>
        <dbReference type="ARBA" id="ARBA00023014"/>
    </source>
</evidence>
<dbReference type="InterPro" id="IPR017881">
    <property type="entry name" value="NirD"/>
</dbReference>
<dbReference type="Pfam" id="PF13806">
    <property type="entry name" value="Rieske_2"/>
    <property type="match status" value="1"/>
</dbReference>
<dbReference type="InterPro" id="IPR036922">
    <property type="entry name" value="Rieske_2Fe-2S_sf"/>
</dbReference>
<keyword evidence="2" id="KW-0479">Metal-binding</keyword>
<evidence type="ECO:0000256" key="4">
    <source>
        <dbReference type="ARBA" id="ARBA00023004"/>
    </source>
</evidence>